<comment type="caution">
    <text evidence="2">The sequence shown here is derived from an EMBL/GenBank/DDBJ whole genome shotgun (WGS) entry which is preliminary data.</text>
</comment>
<feature type="transmembrane region" description="Helical" evidence="1">
    <location>
        <begin position="14"/>
        <end position="38"/>
    </location>
</feature>
<keyword evidence="1" id="KW-1133">Transmembrane helix</keyword>
<feature type="transmembrane region" description="Helical" evidence="1">
    <location>
        <begin position="86"/>
        <end position="108"/>
    </location>
</feature>
<sequence length="137" mass="14407">MGSTDAAAAHLGKVGWVCIGLAALDCALRIAVLAYWALAPDRVPDIPMFTKGVRYPEVQAGVLLVMLPALAAVARPRWLSPRRSLALGVALMVFSFALFILGGVFLSFNVVSGWGPFALSQAITSWIVAARGRSPAG</sequence>
<evidence type="ECO:0000313" key="2">
    <source>
        <dbReference type="EMBL" id="MFG6463556.1"/>
    </source>
</evidence>
<feature type="transmembrane region" description="Helical" evidence="1">
    <location>
        <begin position="58"/>
        <end position="74"/>
    </location>
</feature>
<evidence type="ECO:0000313" key="3">
    <source>
        <dbReference type="Proteomes" id="UP001606302"/>
    </source>
</evidence>
<name>A0ABW7GNZ7_9BURK</name>
<accession>A0ABW7GNZ7</accession>
<dbReference type="EMBL" id="JBIGHX010000007">
    <property type="protein sequence ID" value="MFG6463556.1"/>
    <property type="molecule type" value="Genomic_DNA"/>
</dbReference>
<keyword evidence="1" id="KW-0812">Transmembrane</keyword>
<reference evidence="2 3" key="1">
    <citation type="submission" date="2024-08" db="EMBL/GenBank/DDBJ databases">
        <authorList>
            <person name="Lu H."/>
        </authorList>
    </citation>
    <scope>NUCLEOTIDE SEQUENCE [LARGE SCALE GENOMIC DNA]</scope>
    <source>
        <strain evidence="2 3">DXS20W</strain>
    </source>
</reference>
<keyword evidence="3" id="KW-1185">Reference proteome</keyword>
<keyword evidence="1" id="KW-0472">Membrane</keyword>
<evidence type="ECO:0000256" key="1">
    <source>
        <dbReference type="SAM" id="Phobius"/>
    </source>
</evidence>
<proteinExistence type="predicted"/>
<protein>
    <submittedName>
        <fullName evidence="2">Uncharacterized protein</fullName>
    </submittedName>
</protein>
<organism evidence="2 3">
    <name type="scientific">Pelomonas lactea</name>
    <dbReference type="NCBI Taxonomy" id="3299030"/>
    <lineage>
        <taxon>Bacteria</taxon>
        <taxon>Pseudomonadati</taxon>
        <taxon>Pseudomonadota</taxon>
        <taxon>Betaproteobacteria</taxon>
        <taxon>Burkholderiales</taxon>
        <taxon>Sphaerotilaceae</taxon>
        <taxon>Roseateles</taxon>
    </lineage>
</organism>
<dbReference type="Proteomes" id="UP001606302">
    <property type="component" value="Unassembled WGS sequence"/>
</dbReference>
<gene>
    <name evidence="2" type="ORF">ACG04Q_18420</name>
</gene>
<dbReference type="RefSeq" id="WP_394512675.1">
    <property type="nucleotide sequence ID" value="NZ_JBIGHX010000007.1"/>
</dbReference>